<dbReference type="PROSITE" id="PS00171">
    <property type="entry name" value="TIM_1"/>
    <property type="match status" value="1"/>
</dbReference>
<dbReference type="GO" id="GO:0046166">
    <property type="term" value="P:glyceraldehyde-3-phosphate biosynthetic process"/>
    <property type="evidence" value="ECO:0007669"/>
    <property type="project" value="TreeGrafter"/>
</dbReference>
<evidence type="ECO:0000256" key="6">
    <source>
        <dbReference type="ARBA" id="ARBA00011940"/>
    </source>
</evidence>
<dbReference type="GO" id="GO:0005829">
    <property type="term" value="C:cytosol"/>
    <property type="evidence" value="ECO:0007669"/>
    <property type="project" value="TreeGrafter"/>
</dbReference>
<dbReference type="PANTHER" id="PTHR21139:SF2">
    <property type="entry name" value="TRIOSEPHOSPHATE ISOMERASE"/>
    <property type="match status" value="1"/>
</dbReference>
<dbReference type="InterPro" id="IPR022896">
    <property type="entry name" value="TrioseP_Isoase_bac/euk"/>
</dbReference>
<organism evidence="10 11">
    <name type="scientific">Parasitella parasitica</name>
    <dbReference type="NCBI Taxonomy" id="35722"/>
    <lineage>
        <taxon>Eukaryota</taxon>
        <taxon>Fungi</taxon>
        <taxon>Fungi incertae sedis</taxon>
        <taxon>Mucoromycota</taxon>
        <taxon>Mucoromycotina</taxon>
        <taxon>Mucoromycetes</taxon>
        <taxon>Mucorales</taxon>
        <taxon>Mucorineae</taxon>
        <taxon>Mucoraceae</taxon>
        <taxon>Parasitella</taxon>
    </lineage>
</organism>
<evidence type="ECO:0000313" key="11">
    <source>
        <dbReference type="Proteomes" id="UP000054107"/>
    </source>
</evidence>
<evidence type="ECO:0000313" key="10">
    <source>
        <dbReference type="EMBL" id="CEP14379.1"/>
    </source>
</evidence>
<dbReference type="NCBIfam" id="TIGR00419">
    <property type="entry name" value="tim"/>
    <property type="match status" value="1"/>
</dbReference>
<evidence type="ECO:0000256" key="4">
    <source>
        <dbReference type="ARBA" id="ARBA00007422"/>
    </source>
</evidence>
<dbReference type="EMBL" id="LN731193">
    <property type="protein sequence ID" value="CEP14379.1"/>
    <property type="molecule type" value="Genomic_DNA"/>
</dbReference>
<dbReference type="CDD" id="cd00311">
    <property type="entry name" value="TIM"/>
    <property type="match status" value="1"/>
</dbReference>
<dbReference type="OrthoDB" id="6715177at2759"/>
<dbReference type="Proteomes" id="UP000054107">
    <property type="component" value="Unassembled WGS sequence"/>
</dbReference>
<name>A0A0B7NAA2_9FUNG</name>
<evidence type="ECO:0000256" key="9">
    <source>
        <dbReference type="RuleBase" id="RU363013"/>
    </source>
</evidence>
<keyword evidence="9" id="KW-0324">Glycolysis</keyword>
<evidence type="ECO:0000256" key="8">
    <source>
        <dbReference type="ARBA" id="ARBA00023235"/>
    </source>
</evidence>
<protein>
    <recommendedName>
        <fullName evidence="7 9">Triosephosphate isomerase</fullName>
        <ecNumber evidence="6 9">5.3.1.1</ecNumber>
    </recommendedName>
</protein>
<keyword evidence="9" id="KW-0312">Gluconeogenesis</keyword>
<dbReference type="GO" id="GO:0004807">
    <property type="term" value="F:triose-phosphate isomerase activity"/>
    <property type="evidence" value="ECO:0007669"/>
    <property type="project" value="UniProtKB-EC"/>
</dbReference>
<evidence type="ECO:0000256" key="2">
    <source>
        <dbReference type="ARBA" id="ARBA00004680"/>
    </source>
</evidence>
<dbReference type="UniPathway" id="UPA00138"/>
<dbReference type="PANTHER" id="PTHR21139">
    <property type="entry name" value="TRIOSEPHOSPHATE ISOMERASE"/>
    <property type="match status" value="1"/>
</dbReference>
<comment type="subunit">
    <text evidence="5">Homodimer.</text>
</comment>
<dbReference type="FunFam" id="3.20.20.70:FF:000025">
    <property type="entry name" value="Triosephosphate isomerase"/>
    <property type="match status" value="1"/>
</dbReference>
<dbReference type="GO" id="GO:0006096">
    <property type="term" value="P:glycolytic process"/>
    <property type="evidence" value="ECO:0007669"/>
    <property type="project" value="UniProtKB-UniPathway"/>
</dbReference>
<dbReference type="Gene3D" id="3.20.20.70">
    <property type="entry name" value="Aldolase class I"/>
    <property type="match status" value="1"/>
</dbReference>
<dbReference type="GO" id="GO:0019563">
    <property type="term" value="P:glycerol catabolic process"/>
    <property type="evidence" value="ECO:0007669"/>
    <property type="project" value="TreeGrafter"/>
</dbReference>
<evidence type="ECO:0000256" key="7">
    <source>
        <dbReference type="ARBA" id="ARBA00019397"/>
    </source>
</evidence>
<gene>
    <name evidence="10" type="primary">PARPA_08558.1 scaffold 33340</name>
</gene>
<comment type="pathway">
    <text evidence="2 9">Carbohydrate degradation; glycolysis; D-glyceraldehyde 3-phosphate from glycerone phosphate: step 1/1.</text>
</comment>
<dbReference type="HAMAP" id="MF_00147_B">
    <property type="entry name" value="TIM_B"/>
    <property type="match status" value="1"/>
</dbReference>
<sequence>MVRNFFVGGNWKMNGSVAEAKKLVDMLNGFEVPSNTEVVVAPPALYVDRVNQGLKKEIKVAAQNTYLKASGAYTGEISPQMLKDMGVDWVVLGHSERREYFNESDEFVGEKTAFALAAGVSVIACIGEKLEEREANITNDVVARQMKAIAEKVKDWTNVVVAYEPVWAIGTGKVATPEQAQDVHCFLREWLAKNVSEMAAENTRILYGGSVNGGNCKTLAGKPDIDGFLVGGASLKPEFGDIIKSRN</sequence>
<keyword evidence="8 9" id="KW-0413">Isomerase</keyword>
<dbReference type="InterPro" id="IPR013785">
    <property type="entry name" value="Aldolase_TIM"/>
</dbReference>
<dbReference type="UniPathway" id="UPA00109">
    <property type="reaction ID" value="UER00189"/>
</dbReference>
<dbReference type="InterPro" id="IPR035990">
    <property type="entry name" value="TIM_sf"/>
</dbReference>
<dbReference type="AlphaFoldDB" id="A0A0B7NAA2"/>
<comment type="catalytic activity">
    <reaction evidence="1 9">
        <text>D-glyceraldehyde 3-phosphate = dihydroxyacetone phosphate</text>
        <dbReference type="Rhea" id="RHEA:18585"/>
        <dbReference type="ChEBI" id="CHEBI:57642"/>
        <dbReference type="ChEBI" id="CHEBI:59776"/>
        <dbReference type="EC" id="5.3.1.1"/>
    </reaction>
</comment>
<comment type="similarity">
    <text evidence="4 9">Belongs to the triosephosphate isomerase family.</text>
</comment>
<proteinExistence type="inferred from homology"/>
<dbReference type="STRING" id="35722.A0A0B7NAA2"/>
<evidence type="ECO:0000256" key="5">
    <source>
        <dbReference type="ARBA" id="ARBA00011738"/>
    </source>
</evidence>
<dbReference type="SUPFAM" id="SSF51351">
    <property type="entry name" value="Triosephosphate isomerase (TIM)"/>
    <property type="match status" value="1"/>
</dbReference>
<reference evidence="10 11" key="1">
    <citation type="submission" date="2014-09" db="EMBL/GenBank/DDBJ databases">
        <authorList>
            <person name="Ellenberger Sabrina"/>
        </authorList>
    </citation>
    <scope>NUCLEOTIDE SEQUENCE [LARGE SCALE GENOMIC DNA]</scope>
    <source>
        <strain evidence="10 11">CBS 412.66</strain>
    </source>
</reference>
<dbReference type="GO" id="GO:0006094">
    <property type="term" value="P:gluconeogenesis"/>
    <property type="evidence" value="ECO:0007669"/>
    <property type="project" value="UniProtKB-UniPathway"/>
</dbReference>
<comment type="pathway">
    <text evidence="3 9">Carbohydrate biosynthesis; gluconeogenesis.</text>
</comment>
<dbReference type="EC" id="5.3.1.1" evidence="6 9"/>
<dbReference type="InterPro" id="IPR000652">
    <property type="entry name" value="Triosephosphate_isomerase"/>
</dbReference>
<evidence type="ECO:0000256" key="1">
    <source>
        <dbReference type="ARBA" id="ARBA00000474"/>
    </source>
</evidence>
<dbReference type="InterPro" id="IPR020861">
    <property type="entry name" value="Triosephosphate_isomerase_AS"/>
</dbReference>
<keyword evidence="11" id="KW-1185">Reference proteome</keyword>
<accession>A0A0B7NAA2</accession>
<dbReference type="Pfam" id="PF00121">
    <property type="entry name" value="TIM"/>
    <property type="match status" value="1"/>
</dbReference>
<evidence type="ECO:0000256" key="3">
    <source>
        <dbReference type="ARBA" id="ARBA00004742"/>
    </source>
</evidence>
<dbReference type="PROSITE" id="PS51440">
    <property type="entry name" value="TIM_2"/>
    <property type="match status" value="1"/>
</dbReference>